<dbReference type="STRING" id="61595.SAMN05421644_11051"/>
<proteinExistence type="predicted"/>
<dbReference type="RefSeq" id="WP_091332676.1">
    <property type="nucleotide sequence ID" value="NZ_FNOW01000010.1"/>
</dbReference>
<organism evidence="1 2">
    <name type="scientific">Allochromatium warmingii</name>
    <name type="common">Chromatium warmingii</name>
    <dbReference type="NCBI Taxonomy" id="61595"/>
    <lineage>
        <taxon>Bacteria</taxon>
        <taxon>Pseudomonadati</taxon>
        <taxon>Pseudomonadota</taxon>
        <taxon>Gammaproteobacteria</taxon>
        <taxon>Chromatiales</taxon>
        <taxon>Chromatiaceae</taxon>
        <taxon>Allochromatium</taxon>
    </lineage>
</organism>
<dbReference type="EMBL" id="FNOW01000010">
    <property type="protein sequence ID" value="SDX70961.1"/>
    <property type="molecule type" value="Genomic_DNA"/>
</dbReference>
<reference evidence="2" key="1">
    <citation type="submission" date="2016-10" db="EMBL/GenBank/DDBJ databases">
        <authorList>
            <person name="Varghese N."/>
            <person name="Submissions S."/>
        </authorList>
    </citation>
    <scope>NUCLEOTIDE SEQUENCE [LARGE SCALE GENOMIC DNA]</scope>
    <source>
        <strain evidence="2">DSM 173</strain>
    </source>
</reference>
<dbReference type="Proteomes" id="UP000198672">
    <property type="component" value="Unassembled WGS sequence"/>
</dbReference>
<evidence type="ECO:0000313" key="1">
    <source>
        <dbReference type="EMBL" id="SDX70961.1"/>
    </source>
</evidence>
<name>A0A1H3DX46_ALLWA</name>
<dbReference type="SUPFAM" id="SSF51120">
    <property type="entry name" value="beta-Roll"/>
    <property type="match status" value="1"/>
</dbReference>
<protein>
    <submittedName>
        <fullName evidence="1">Uncharacterized protein</fullName>
    </submittedName>
</protein>
<dbReference type="PROSITE" id="PS00018">
    <property type="entry name" value="EF_HAND_1"/>
    <property type="match status" value="1"/>
</dbReference>
<evidence type="ECO:0000313" key="2">
    <source>
        <dbReference type="Proteomes" id="UP000198672"/>
    </source>
</evidence>
<dbReference type="InterPro" id="IPR011049">
    <property type="entry name" value="Serralysin-like_metalloprot_C"/>
</dbReference>
<dbReference type="OrthoDB" id="733404at2"/>
<gene>
    <name evidence="1" type="ORF">SAMN05421644_11051</name>
</gene>
<sequence length="4262" mass="439074">MTTAAFGIGNDVITATSSYDTYTGGGGSDRYLISNDLEVGSYTFRDSEGENSIFFEAGTVIDSTIFTATGAKLRLSNGTEITVIGDVSKWSFVFGGNFTNGSTDQATVMSYAEMAAAFGVQDVATVTNPDSADAQGIGGTTTNLGIQPNDASSIFTLTELRQELPDSIPTQVMNYWGDPETGEGVPVALLWGAINDYLSDADDIKDNLFDINDSLSEIRLITLAGFGPNDTTNRDDNVAKDGDYTGDYQINVTLSDGTINQAIVTLTQAQFEYLNGLLFDADGNSRIFEKEVVYQVQARDSDGNLMFDVNGDEILVDAVVEGGYIEYPVILTTSQNNGGTEEPGYTGSTNDTIVAARLELLHGAYIDGGAGINTLEIDAKGYFAQPKALLNIQHITVQNLPNVYTYTNKEGENADIGDNENINGYPDVAETNPGSPNSILDLSRAVDIETLTVTEGNFEGLTAQAASGTLTIAGIRNGVTTTLDGGFQHDVTLHYSSVSDAAGTNLVFHNLSMGDALNDQTDPVLSVAHNAETLNIHSSGAGNFLHMGNLGGQLSTLNITGEAHLFIKGDLNASFHNDNPVVIDASENSGGVNLNLTDSQNVTFVGSQANDRFSVTTSESDTNPFNDETVLIEGGAGNNYYEVIGADKVTITNGDGNNNYEILRDGGTSTDLLTITTGNGDNHFEIDQVATAVLTAGNGDNRFDITSNNSYDYLVDDSVEFKSDITITVGDGENSFDIAADANIGTVHVTAGNGGNAINIEAATINVTTGTGADDIRVEGRDITINAGGSGNNITLVGTDDDYTNDISEDSGALIKINAGTDSVINLGSGTDPQQAANDDFPGVGAVIAKEGSSITGENLTLVVDTIADLRAATLEGITAIVLDDDAVAYEKSDSANAENGDRALLTLTDQQLGNLLADGVTVSVEGSIFHTSAHIKVIVTQDLDLTSADWAALLADLPASVDLMFEINDTAQLTISAQQLHTKVAPNGISITNDGNTDQLAGKVLITDAGLDFDPFNTNDQVRTTIDSREYIGGSLATGEFGFTQANADLTDGIQRDEWGYNVLVDRTMNGYNRPADAPSYSRLVINTDDQDGVLTPFSTIETFLRIVGEADMAFTPVEGGIDDWGRPVEGGSAIALGIDNGEPTNTYMVDFSDATGAITNLTLANFEKADAIYGNGTTEAKARVNVELGGDVATDEQGLVSKGVQTYVVTQINDTRDDDGDADTTTATFYTCATTQDLETLGLQGNYDKTITFANTEQGVNFLMEVEYSKAYGYAVGSLVGKFARDGADAVVNIVADENAPASAEQKVAGIELTNATSATINVTGGDITIEALSGSVADYVFVAEASSITLDSDFELALPGLSSIDASAVAADFTATLTGAADGAGFDFTASAGITTLTLDTVTAGHHSSFTAVDTATFKLIVAEGTTDLSAATLTGVDSVALKDKAVVALSQAQVNAIGQVNITLAHPGVDGAVHVTDLGAQAFDSTAFGDGVAVEITMAEEGTSVLDSTTDLSNVRAFDMNGANVTMTAAQLIQLATSLAATGDMNAFISDLDGAVLNITDVTQAHADWSIEFNGQVFNFSDLLVYFSTYDGLAGTLTLAESVNLSAGATFGALNFDVVMGDNLTLGIATQVQADGLVVNGGVGSTIDLLFSGLDNTDADHIDASGYSVATLRFLASLLTPEESNIDSIFRQLPETVVKSIYNNGVDLVDQTVTVEAGTFTQGFILDHLTQANIELEDVTINLNGGTNVNGNISLMVTDKEDGSIQTYLKTLTINSTGTEPNPQNGNTANIITGNLTSQGIDGVTNDNALLDITINAGQALQLGGIVFESVVNTNEVAQLTVTGTANVRIGELDTQDDDVDGLNVVNTGTGTLTVGIDAGKIDAADDLSFTGTGPIVLSIASNVDLSDDILTAVTRINLEAGAELTLTMAQADAIGAADFTIAAGNNATLNLKGLNDEPFAVANYADGIVIGSLTIANLPVVTLHEDTNLTGINSLVVPAGTVLNLTAAQFQQLTDAGEITGVGGTTDFTVNITDLTQADVAGGFDLSGITAGTLTLTLAQDVRLLAADDLNDADINIGGFTFTLPQVSMADGLNITGTVGSVLKFVDMQVDPVVPPATSSADYIDASGFAVDELHMTALLVAGQNVDQIFQGLAESVTKVVTDDYGYVDGTNQIVVIEAGSTVNDDVAFIKEEAEVEIREFTLNLEGGVVLAGDVNLSTVDAQSLIPLRLQTVTINSTGTAENVAAGGTANVIKGDLTSVAFANPGYIPNNLLNVAITAEQALNMGGIVFESVTNADHDDGIAVNDNTAATATLTVTGTAAVDVGTLDTSDDDVDGLNVVNNGTGTLSAIVNAANIDQDLDNNDALSFTGTGDIALTVVGNVNLSDDTLDAVRAIDVVEDGELTLSYTQFTDLGVAAVTVIDGSDAGTVIGNATLNINGYTGAAFDATTLDTHFTTVTVSLADQDVTLAAGVNLTNVTSIEVQEGRTLTLTAAQFQQLAGIGTITAVNTDGDGTTQPINVVITDLTQADVYTDVDGNNVVDPAEIFNLIGIDNANITVKLGQASVDLGHYVDGVLEPGTASVLNGASFELTDGQTLGIANFTQANGLAVTGTGNTTLVYKFSPHTTALNTQIDASGYGVAVLKALATGFVVDNNSNNVEFSIDDLPNSVELRLYADPADLGFLDPTYRVVVIEAGVSTPASLIFNDYDATDEVRTLDLTLEGGATLAGNLEIPTRTDKDGSYGLTQFFDTLTIRSTGDAVNTITGDISTATLLGAPNTSENNLLNVVINAQQDLVIGTYVGGVHNSDGDIVFNNQDPDALDDAAANLTVTGDANVTLHGIDVSDAVDGGISVLNIAATTAGTLTLTGGTAAIAADNVEQIIFTGTSDIVMGSNDDGAGAEGITSDTLSLIDASGLSGDLTLAEITVDNTDFSFIAGTGVTTLTVETETLNADWNGVDDVDGNGDDEPGWSFDLSNAAVGSELHLGANTYTSGDLSIELGANAILYIDATTDLTALNSLTITGTQNHAIVLADEVQLTLTAAQANGLHIIAGPDTNGDGIRGVVNIVDLMSDTASINRVYDFSGIAQEVAGTIKFYEGDPLANPVIPPTQDVTLDATTDLGFMSITLQDLDGDSNSLDGQTIRFTTEAQANREIIVSQNPDLAVDPLQGDSSTNVIWLFNQIAATVDTAAYDPAIGRLWVSEDLINAEGGDVEQLFTTLPSTILRVDFTDLTALNILLDSDNVDRTVEFVNFAAVNNLTFSDTGATPEEHIENLTLKLGGQVTLGNILLDDVVAGANTNPASVKFDTLTIESHRALHEDHFLAAEAYLNDNDGQAEMRDGIDEDTDNDDPENALPINLNTVGNIGVGARHDVNLMNVFINTLELSTVGNGSNGSGAALTVGTITYENGNATLAANNADRDALLDITGTNNITIGAINTADADITGLTVDATGFTAVLTAPGASPAFQLDNTEQLTFTNGDSLNGTITLGSAVNAGIAGNELSFINAADYDGILNLGIVAQIDSTNDDRNADGDTTDLGDAAFNFVSGSGITTMTLGTANGKTPTLNAGQTWTFDFSAAGAAAGVVSRLTITDDVVFQAGGNLNITLNANTVLYIDDNVDLSAVNLAVTNGRIEVLAGYTLTLSVAQALALTVNVEGAGTVKIIGNADDVNGVTLGQHLKTANVDLSAVVLTAADGVLATAGDEVLDVTLPGAILPPAVAIAAQTVTGSANNDAIVLANANNIVTGGAGNDTININAGGHNTINVDAGTDTIVGLDTVAGVAPAGGSDALVVSAGATANAEIADIFVATATTSNAGTVNLTGADGTAVEIDMTLATGTTGYNIDGGESDDPHVVSDGDILIGSAFADTINGGNDTQEAAGDVDVLTGNGGADTFVFEVSQSNPIELTETPAGTVGRDVEQWDFDPNGTLNATAFNLDNNGNQSVTVLFRNNETATSFTILDDVSIDFTSGDAIAARIATELGIRGVAAAYDATTDLLTLTGTAGQSVEIMGITPTAAWAVPADAPIEVAGYDAGAGNDVPQITNVTVGTGDLAATAVAGEIYSITVGLAEGSDFTFEYTAVGGETEVQIANQLEAGLDALSAEYTAVVAGNVITITDANADNGGFTVDLDNNPGISGTGASALGAGAGVWADTYADIITDFVSGVDKIQLGIAAGTNANYMEAVGVADYATAYAAADAAMNGTILYYLTSATDLDGAAGPGTDGAGLLFFDANGDQNVDGVIALTGISSANFDEQDIIL</sequence>
<keyword evidence="2" id="KW-1185">Reference proteome</keyword>
<accession>A0A1H3DX46</accession>
<dbReference type="InterPro" id="IPR018247">
    <property type="entry name" value="EF_Hand_1_Ca_BS"/>
</dbReference>